<evidence type="ECO:0000256" key="6">
    <source>
        <dbReference type="ARBA" id="ARBA00023033"/>
    </source>
</evidence>
<dbReference type="GO" id="GO:0016705">
    <property type="term" value="F:oxidoreductase activity, acting on paired donors, with incorporation or reduction of molecular oxygen"/>
    <property type="evidence" value="ECO:0007669"/>
    <property type="project" value="InterPro"/>
</dbReference>
<dbReference type="GO" id="GO:0005506">
    <property type="term" value="F:iron ion binding"/>
    <property type="evidence" value="ECO:0007669"/>
    <property type="project" value="InterPro"/>
</dbReference>
<evidence type="ECO:0000256" key="5">
    <source>
        <dbReference type="ARBA" id="ARBA00023004"/>
    </source>
</evidence>
<dbReference type="CDD" id="cd11062">
    <property type="entry name" value="CYP58-like"/>
    <property type="match status" value="1"/>
</dbReference>
<dbReference type="Proteomes" id="UP000566819">
    <property type="component" value="Unassembled WGS sequence"/>
</dbReference>
<keyword evidence="9" id="KW-0472">Membrane</keyword>
<dbReference type="InterPro" id="IPR017972">
    <property type="entry name" value="Cyt_P450_CS"/>
</dbReference>
<evidence type="ECO:0000256" key="4">
    <source>
        <dbReference type="ARBA" id="ARBA00023002"/>
    </source>
</evidence>
<keyword evidence="9" id="KW-1133">Transmembrane helix</keyword>
<dbReference type="Pfam" id="PF00067">
    <property type="entry name" value="p450"/>
    <property type="match status" value="1"/>
</dbReference>
<dbReference type="GO" id="GO:0020037">
    <property type="term" value="F:heme binding"/>
    <property type="evidence" value="ECO:0007669"/>
    <property type="project" value="InterPro"/>
</dbReference>
<organism evidence="10 11">
    <name type="scientific">Cudoniella acicularis</name>
    <dbReference type="NCBI Taxonomy" id="354080"/>
    <lineage>
        <taxon>Eukaryota</taxon>
        <taxon>Fungi</taxon>
        <taxon>Dikarya</taxon>
        <taxon>Ascomycota</taxon>
        <taxon>Pezizomycotina</taxon>
        <taxon>Leotiomycetes</taxon>
        <taxon>Helotiales</taxon>
        <taxon>Tricladiaceae</taxon>
        <taxon>Cudoniella</taxon>
    </lineage>
</organism>
<dbReference type="PANTHER" id="PTHR24305:SF157">
    <property type="entry name" value="N-ACETYLTRYPTOPHAN 6-HYDROXYLASE IVOC-RELATED"/>
    <property type="match status" value="1"/>
</dbReference>
<evidence type="ECO:0000313" key="11">
    <source>
        <dbReference type="Proteomes" id="UP000566819"/>
    </source>
</evidence>
<reference evidence="10 11" key="1">
    <citation type="submission" date="2020-03" db="EMBL/GenBank/DDBJ databases">
        <title>Draft Genome Sequence of Cudoniella acicularis.</title>
        <authorList>
            <person name="Buettner E."/>
            <person name="Kellner H."/>
        </authorList>
    </citation>
    <scope>NUCLEOTIDE SEQUENCE [LARGE SCALE GENOMIC DNA]</scope>
    <source>
        <strain evidence="10 11">DSM 108380</strain>
    </source>
</reference>
<dbReference type="PRINTS" id="PR00463">
    <property type="entry name" value="EP450I"/>
</dbReference>
<evidence type="ECO:0008006" key="12">
    <source>
        <dbReference type="Google" id="ProtNLM"/>
    </source>
</evidence>
<keyword evidence="6 8" id="KW-0503">Monooxygenase</keyword>
<keyword evidence="9" id="KW-0812">Transmembrane</keyword>
<name>A0A8H4VYF5_9HELO</name>
<dbReference type="InterPro" id="IPR050121">
    <property type="entry name" value="Cytochrome_P450_monoxygenase"/>
</dbReference>
<evidence type="ECO:0000256" key="2">
    <source>
        <dbReference type="ARBA" id="ARBA00010617"/>
    </source>
</evidence>
<evidence type="ECO:0000256" key="7">
    <source>
        <dbReference type="PIRSR" id="PIRSR602401-1"/>
    </source>
</evidence>
<evidence type="ECO:0000256" key="8">
    <source>
        <dbReference type="RuleBase" id="RU000461"/>
    </source>
</evidence>
<keyword evidence="3 7" id="KW-0479">Metal-binding</keyword>
<keyword evidence="5 7" id="KW-0408">Iron</keyword>
<dbReference type="PANTHER" id="PTHR24305">
    <property type="entry name" value="CYTOCHROME P450"/>
    <property type="match status" value="1"/>
</dbReference>
<dbReference type="InterPro" id="IPR002401">
    <property type="entry name" value="Cyt_P450_E_grp-I"/>
</dbReference>
<dbReference type="SUPFAM" id="SSF48264">
    <property type="entry name" value="Cytochrome P450"/>
    <property type="match status" value="1"/>
</dbReference>
<dbReference type="Gene3D" id="1.10.630.10">
    <property type="entry name" value="Cytochrome P450"/>
    <property type="match status" value="1"/>
</dbReference>
<evidence type="ECO:0000313" key="10">
    <source>
        <dbReference type="EMBL" id="KAF4624479.1"/>
    </source>
</evidence>
<dbReference type="GO" id="GO:0004497">
    <property type="term" value="F:monooxygenase activity"/>
    <property type="evidence" value="ECO:0007669"/>
    <property type="project" value="UniProtKB-KW"/>
</dbReference>
<dbReference type="PROSITE" id="PS00086">
    <property type="entry name" value="CYTOCHROME_P450"/>
    <property type="match status" value="1"/>
</dbReference>
<comment type="cofactor">
    <cofactor evidence="1 7">
        <name>heme</name>
        <dbReference type="ChEBI" id="CHEBI:30413"/>
    </cofactor>
</comment>
<keyword evidence="11" id="KW-1185">Reference proteome</keyword>
<feature type="binding site" description="axial binding residue" evidence="7">
    <location>
        <position position="425"/>
    </location>
    <ligand>
        <name>heme</name>
        <dbReference type="ChEBI" id="CHEBI:30413"/>
    </ligand>
    <ligandPart>
        <name>Fe</name>
        <dbReference type="ChEBI" id="CHEBI:18248"/>
    </ligandPart>
</feature>
<dbReference type="InterPro" id="IPR036396">
    <property type="entry name" value="Cyt_P450_sf"/>
</dbReference>
<keyword evidence="7 8" id="KW-0349">Heme</keyword>
<evidence type="ECO:0000256" key="9">
    <source>
        <dbReference type="SAM" id="Phobius"/>
    </source>
</evidence>
<comment type="caution">
    <text evidence="10">The sequence shown here is derived from an EMBL/GenBank/DDBJ whole genome shotgun (WGS) entry which is preliminary data.</text>
</comment>
<dbReference type="OrthoDB" id="3945418at2759"/>
<dbReference type="InterPro" id="IPR001128">
    <property type="entry name" value="Cyt_P450"/>
</dbReference>
<feature type="transmembrane region" description="Helical" evidence="9">
    <location>
        <begin position="6"/>
        <end position="31"/>
    </location>
</feature>
<gene>
    <name evidence="10" type="ORF">G7Y89_g13693</name>
</gene>
<proteinExistence type="inferred from homology"/>
<protein>
    <recommendedName>
        <fullName evidence="12">Cytochrome P450</fullName>
    </recommendedName>
</protein>
<sequence>MAVITLQNLILTLAAVVVTQIIYTIIYRLFLSPLSRIPGPKLAALTSWYECYYDIFQPAQYVFKIKELHEKYGPIIRITPREISISDLSFLDTIYSPGPRAKRNKDIEKVKALGINTSIGGAVDHDLHRRRREALNPFFSKKSVLNLAPQLDGKIPQLGDVFKMSCQSKEVVNLSDLYTGFSSEKNIGTVLRGVKFNLHFSWVRGIIRLLPPNFGGRWVPQGIKDMMHLRMKIRQEVQQILDSKDKQGSVNPHSIFYELRDSPTLPASEKTAQRLEDEAMLLIMAGTESTAKSITIAHYHLLANRKKMHKLRAELASNPSDTLAELNQIPYINAIALEANRLSFGLTGRNPRVSPNEALSYTNLTSKITYTIPAGTPVSTSTLLAHTNEEIFPDPWTFNPERWLGPEGQEKKKYMLAFSKGPRMCIGMHLADAELALAVKEMAKWEMDLFETVEEDVKFLHDYHVATPNLDSLGVRARVIRKT</sequence>
<dbReference type="EMBL" id="JAAMPI010001646">
    <property type="protein sequence ID" value="KAF4624479.1"/>
    <property type="molecule type" value="Genomic_DNA"/>
</dbReference>
<evidence type="ECO:0000256" key="1">
    <source>
        <dbReference type="ARBA" id="ARBA00001971"/>
    </source>
</evidence>
<dbReference type="AlphaFoldDB" id="A0A8H4VYF5"/>
<evidence type="ECO:0000256" key="3">
    <source>
        <dbReference type="ARBA" id="ARBA00022723"/>
    </source>
</evidence>
<keyword evidence="4 8" id="KW-0560">Oxidoreductase</keyword>
<accession>A0A8H4VYF5</accession>
<comment type="similarity">
    <text evidence="2 8">Belongs to the cytochrome P450 family.</text>
</comment>